<accession>A0ABR3DFY0</accession>
<name>A0ABR3DFY0_NEUIN</name>
<comment type="caution">
    <text evidence="1">The sequence shown here is derived from an EMBL/GenBank/DDBJ whole genome shotgun (WGS) entry which is preliminary data.</text>
</comment>
<reference evidence="1 2" key="1">
    <citation type="submission" date="2023-09" db="EMBL/GenBank/DDBJ databases">
        <title>Multi-omics analysis of a traditional fermented food reveals byproduct-associated fungal strains for waste-to-food upcycling.</title>
        <authorList>
            <consortium name="Lawrence Berkeley National Laboratory"/>
            <person name="Rekdal V.M."/>
            <person name="Villalobos-Escobedo J.M."/>
            <person name="Rodriguez-Valeron N."/>
            <person name="Garcia M.O."/>
            <person name="Vasquez D.P."/>
            <person name="Damayanti I."/>
            <person name="Sorensen P.M."/>
            <person name="Baidoo E.E."/>
            <person name="De Carvalho A.C."/>
            <person name="Riley R."/>
            <person name="Lipzen A."/>
            <person name="He G."/>
            <person name="Yan M."/>
            <person name="Haridas S."/>
            <person name="Daum C."/>
            <person name="Yoshinaga Y."/>
            <person name="Ng V."/>
            <person name="Grigoriev I.V."/>
            <person name="Munk R."/>
            <person name="Nuraida L."/>
            <person name="Wijaya C.H."/>
            <person name="Morales P.-C."/>
            <person name="Keasling J.D."/>
        </authorList>
    </citation>
    <scope>NUCLEOTIDE SEQUENCE [LARGE SCALE GENOMIC DNA]</scope>
    <source>
        <strain evidence="1 2">FGSC 2613</strain>
    </source>
</reference>
<keyword evidence="2" id="KW-1185">Reference proteome</keyword>
<evidence type="ECO:0000313" key="1">
    <source>
        <dbReference type="EMBL" id="KAL0471593.1"/>
    </source>
</evidence>
<gene>
    <name evidence="1" type="ORF">QR685DRAFT_519556</name>
</gene>
<protein>
    <submittedName>
        <fullName evidence="1">Uncharacterized protein</fullName>
    </submittedName>
</protein>
<proteinExistence type="predicted"/>
<evidence type="ECO:0000313" key="2">
    <source>
        <dbReference type="Proteomes" id="UP001451303"/>
    </source>
</evidence>
<organism evidence="1 2">
    <name type="scientific">Neurospora intermedia</name>
    <dbReference type="NCBI Taxonomy" id="5142"/>
    <lineage>
        <taxon>Eukaryota</taxon>
        <taxon>Fungi</taxon>
        <taxon>Dikarya</taxon>
        <taxon>Ascomycota</taxon>
        <taxon>Pezizomycotina</taxon>
        <taxon>Sordariomycetes</taxon>
        <taxon>Sordariomycetidae</taxon>
        <taxon>Sordariales</taxon>
        <taxon>Sordariaceae</taxon>
        <taxon>Neurospora</taxon>
    </lineage>
</organism>
<sequence>MEWRGWQQNRTVSMGKSKYWSLMITGMIRDPCRQAWQKNINQYISTRAADTSLARGRR</sequence>
<dbReference type="EMBL" id="JAVLET010000003">
    <property type="protein sequence ID" value="KAL0471593.1"/>
    <property type="molecule type" value="Genomic_DNA"/>
</dbReference>
<dbReference type="Proteomes" id="UP001451303">
    <property type="component" value="Unassembled WGS sequence"/>
</dbReference>